<keyword evidence="4" id="KW-1185">Reference proteome</keyword>
<evidence type="ECO:0000313" key="4">
    <source>
        <dbReference type="Proteomes" id="UP001642409"/>
    </source>
</evidence>
<reference evidence="2" key="1">
    <citation type="submission" date="2023-06" db="EMBL/GenBank/DDBJ databases">
        <authorList>
            <person name="Kurt Z."/>
        </authorList>
    </citation>
    <scope>NUCLEOTIDE SEQUENCE</scope>
</reference>
<accession>A0AA86QK31</accession>
<reference evidence="3 4" key="2">
    <citation type="submission" date="2024-07" db="EMBL/GenBank/DDBJ databases">
        <authorList>
            <person name="Akdeniz Z."/>
        </authorList>
    </citation>
    <scope>NUCLEOTIDE SEQUENCE [LARGE SCALE GENOMIC DNA]</scope>
</reference>
<keyword evidence="1" id="KW-0472">Membrane</keyword>
<dbReference type="EMBL" id="CAXDID020000033">
    <property type="protein sequence ID" value="CAL5995587.1"/>
    <property type="molecule type" value="Genomic_DNA"/>
</dbReference>
<proteinExistence type="predicted"/>
<gene>
    <name evidence="3" type="ORF">HINF_LOCUS14106</name>
    <name evidence="2" type="ORF">HINF_LOCUS48621</name>
</gene>
<evidence type="ECO:0000313" key="2">
    <source>
        <dbReference type="EMBL" id="CAI9960976.1"/>
    </source>
</evidence>
<protein>
    <submittedName>
        <fullName evidence="2">Uncharacterized protein</fullName>
    </submittedName>
</protein>
<sequence length="1490" mass="159517">MSLNGHTVKESQINITLEFKVVQGALICAVCDLYVQNSSLIFVATGQKISGIMLEGLQYIEIQLTFIQFRITSKQSSGIVNLVNQSNLNLTITDSRLAGSNLLYSEYCGYIAVGVLSTITVSINTFYVCVNNISRFGYLNATVIDHGSETTRCDVCGIQTVVYGLCADQLVHATLVNGTLQCLFPFEFVDNQCVCVYGHLLNGSVCVNIIDEISSSAKYPTNDTELEQMLQNITNIENLLIELDSSILNNVSNFSGMLNSTYSNLEQYIINNFSLADTNLLTNTTAIDQRIFDNISSLVAVINSNISQLETFIVSNATTLDWRIFYNMSNLSTHIQNQTQIIQQFYNDLQKLKQQIECSKIFGNQIVNGSCVKVICSIIGQFSINGVCQCPKNAVLNNGQCQCPANLKIIGFECTCDTGLPMQSGQCSCSTPGAFVQAGSCTCGVNSLNISNACSCPSGSTLQAGECKCTNTNAYISGSSCVCPTFSTLIDSTCTCPNFSSLIGNTCICDVIADQIMVSEACKCSTPGAFVDAGICTCGVNSLNISNACSCPSGSVLQAGECTCTDINAFISGTSCICPTFSTLINSTCTCPAYSTVIGTSCVCNQVVDQTMAAGVCECTTSGAFVKSGDCTCGVDSLNVSNSCRCPVNSTLVAGACTCNIISGQVMGAGFCKCHTQGAFIDVSSCTCGINGLNISNQCSCPENSTLVGNTCKCTVNAGESMVLGACKCPPDYIAVDRVCLQNYTINEAVSSLSCSQIIYTIYYDMQTVTHQITDFSNFNSGYVFSSTNVVNNAFVDIQNSVYSPIINPLFQSQSSFTNIKVQIGAQAASTGSILTQSSTIIINQVNIISKTGTQITVGSSLSIMLLSTSSTIKDLLVNLNFNVSSGNITLIKSISGVFNIIGYLIQGCYQSTQTVAMIGLNINSATVIINDVTFKPNIYNVGNCSSYLLSYIVQSSLSISKIGLMLGNNTDYQIANSITSTVSNYYKFGGIVADQNLTTTIIDSIIQDSYQLFNTDQIQYTGLFIGNSQNVSSNIIITKACILQKIRGTNQQCKLFGFVGKIDGNISFKESSVIFIIQTKFLNIFGIVGQIASNSLYSEVNNVEVTMNIILSTSTSSYTNVGSIFGTQSAINGIIQNVYLIGNNISTYSYGGMIGASFSLNYTIQNITIQQYNISGAGTQIGILFGASSINNLTVKDIVVVSSNISAINQVGAICGAQTSTAVYILNVSITLTSYYVQTAQCGGFFGSNYGNVTISNSLISFCNISGQSAFIGKLQSSWTVLIQNCTAMQLIIKSGIYIGGFYGISADSNISISNSLIQQSNLTATSFSAGGFIGECSQSKNTIQNSKISFVRITCPTSTPNKFGLIIGYNNPSGTGNAFSFSGSSSTNYNYVNGAPVLTDLKIYNYQIIFDLYQTIALFQTIIIIHFTYIQFFNIFSSQQYYGAFCVFLRLFCLKDGALGCKKNQKDAASLCVAQFFQIVLSSLVRLF</sequence>
<dbReference type="Gene3D" id="2.160.20.110">
    <property type="match status" value="1"/>
</dbReference>
<feature type="transmembrane region" description="Helical" evidence="1">
    <location>
        <begin position="1414"/>
        <end position="1434"/>
    </location>
</feature>
<dbReference type="EMBL" id="CATOUU010000937">
    <property type="protein sequence ID" value="CAI9960976.1"/>
    <property type="molecule type" value="Genomic_DNA"/>
</dbReference>
<keyword evidence="1" id="KW-1133">Transmembrane helix</keyword>
<comment type="caution">
    <text evidence="2">The sequence shown here is derived from an EMBL/GenBank/DDBJ whole genome shotgun (WGS) entry which is preliminary data.</text>
</comment>
<evidence type="ECO:0000313" key="3">
    <source>
        <dbReference type="EMBL" id="CAL5995587.1"/>
    </source>
</evidence>
<dbReference type="Proteomes" id="UP001642409">
    <property type="component" value="Unassembled WGS sequence"/>
</dbReference>
<name>A0AA86QK31_9EUKA</name>
<evidence type="ECO:0000256" key="1">
    <source>
        <dbReference type="SAM" id="Phobius"/>
    </source>
</evidence>
<keyword evidence="1" id="KW-0812">Transmembrane</keyword>
<organism evidence="2">
    <name type="scientific">Hexamita inflata</name>
    <dbReference type="NCBI Taxonomy" id="28002"/>
    <lineage>
        <taxon>Eukaryota</taxon>
        <taxon>Metamonada</taxon>
        <taxon>Diplomonadida</taxon>
        <taxon>Hexamitidae</taxon>
        <taxon>Hexamitinae</taxon>
        <taxon>Hexamita</taxon>
    </lineage>
</organism>